<evidence type="ECO:0000313" key="2">
    <source>
        <dbReference type="Proteomes" id="UP000273044"/>
    </source>
</evidence>
<dbReference type="PANTHER" id="PTHR39420:SF1">
    <property type="entry name" value="HYDROLASE"/>
    <property type="match status" value="1"/>
</dbReference>
<dbReference type="InterPro" id="IPR022454">
    <property type="entry name" value="CHP03883_F420-assoc"/>
</dbReference>
<dbReference type="Pfam" id="PF10103">
    <property type="entry name" value="Zincin_2"/>
    <property type="match status" value="1"/>
</dbReference>
<dbReference type="NCBIfam" id="TIGR03624">
    <property type="entry name" value="putative hydrolase"/>
    <property type="match status" value="1"/>
</dbReference>
<accession>A0A3S4VKU0</accession>
<dbReference type="SUPFAM" id="SSF55486">
    <property type="entry name" value="Metalloproteases ('zincins'), catalytic domain"/>
    <property type="match status" value="1"/>
</dbReference>
<sequence>MQRRPHVSWPLARAVERLLADPGPGVSRPDAVREVAALRAAARRAGDLAVEHSGLGGAAAAEVVVVDRPGWSRRAAVMADDLLGRLPLEEQPAGPRRTLAGIGYGLLAGISFVAMGRGLLGQYDPWSERLMLVAPSIVEVRRGRGLDADDLRLWVSLHEQTHAVQFNSAPWLLGHVEKLIASLSVDDPSPAEVTEGIRGGRGVASLLVTAEGQRHLDALTATMTLLEGHADLVADAAGAVHVPSVRRLRAAFARPAAGTGWRRLIPGLDKGLQYRDGLAFCQHVGLQAGLGALTAAFAGPANLPTVAEIADPDAWLRRIHG</sequence>
<dbReference type="PANTHER" id="PTHR39420">
    <property type="match status" value="1"/>
</dbReference>
<keyword evidence="2" id="KW-1185">Reference proteome</keyword>
<dbReference type="Proteomes" id="UP000273044">
    <property type="component" value="Chromosome"/>
</dbReference>
<reference evidence="1 2" key="1">
    <citation type="submission" date="2018-12" db="EMBL/GenBank/DDBJ databases">
        <authorList>
            <consortium name="Pathogen Informatics"/>
        </authorList>
    </citation>
    <scope>NUCLEOTIDE SEQUENCE [LARGE SCALE GENOMIC DNA]</scope>
    <source>
        <strain evidence="1 2">NCTC12967</strain>
    </source>
</reference>
<organism evidence="1 2">
    <name type="scientific">Arachnia propionica</name>
    <dbReference type="NCBI Taxonomy" id="1750"/>
    <lineage>
        <taxon>Bacteria</taxon>
        <taxon>Bacillati</taxon>
        <taxon>Actinomycetota</taxon>
        <taxon>Actinomycetes</taxon>
        <taxon>Propionibacteriales</taxon>
        <taxon>Propionibacteriaceae</taxon>
        <taxon>Arachnia</taxon>
    </lineage>
</organism>
<dbReference type="NCBIfam" id="TIGR03883">
    <property type="entry name" value="DUF2342_F420"/>
    <property type="match status" value="1"/>
</dbReference>
<dbReference type="InterPro" id="IPR042271">
    <property type="entry name" value="Zinicin_2_N"/>
</dbReference>
<dbReference type="InterPro" id="IPR018766">
    <property type="entry name" value="Zinicin_2"/>
</dbReference>
<protein>
    <submittedName>
        <fullName evidence="1">Uncharacterized conserved protein</fullName>
    </submittedName>
</protein>
<evidence type="ECO:0000313" key="1">
    <source>
        <dbReference type="EMBL" id="VEH71354.1"/>
    </source>
</evidence>
<dbReference type="RefSeq" id="WP_073970050.1">
    <property type="nucleotide sequence ID" value="NZ_LR134406.1"/>
</dbReference>
<dbReference type="EMBL" id="LR134406">
    <property type="protein sequence ID" value="VEH71354.1"/>
    <property type="molecule type" value="Genomic_DNA"/>
</dbReference>
<name>A0A3S4VKU0_9ACTN</name>
<dbReference type="AlphaFoldDB" id="A0A3S4VKU0"/>
<dbReference type="GeneID" id="64408095"/>
<proteinExistence type="predicted"/>
<gene>
    <name evidence="1" type="ORF">NCTC12967_02674</name>
</gene>
<dbReference type="Gene3D" id="1.20.150.30">
    <property type="entry name" value="Zincin-like metallopeptidase, N-terminal domain"/>
    <property type="match status" value="1"/>
</dbReference>